<dbReference type="PANTHER" id="PTHR23112:SF37">
    <property type="entry name" value="G PROTEIN-COUPLED RECEPTOR GPR1"/>
    <property type="match status" value="1"/>
</dbReference>
<keyword evidence="2 6" id="KW-0812">Transmembrane</keyword>
<protein>
    <submittedName>
        <fullName evidence="7">Git3 domain-containing protein</fullName>
    </submittedName>
</protein>
<dbReference type="GO" id="GO:0004930">
    <property type="term" value="F:G protein-coupled receptor activity"/>
    <property type="evidence" value="ECO:0007669"/>
    <property type="project" value="TreeGrafter"/>
</dbReference>
<comment type="caution">
    <text evidence="7">The sequence shown here is derived from an EMBL/GenBank/DDBJ whole genome shotgun (WGS) entry which is preliminary data.</text>
</comment>
<gene>
    <name evidence="7" type="ORF">PsYK624_120320</name>
</gene>
<accession>A0A9P3GHS1</accession>
<reference evidence="7 8" key="1">
    <citation type="submission" date="2021-08" db="EMBL/GenBank/DDBJ databases">
        <title>Draft Genome Sequence of Phanerochaete sordida strain YK-624.</title>
        <authorList>
            <person name="Mori T."/>
            <person name="Dohra H."/>
            <person name="Suzuki T."/>
            <person name="Kawagishi H."/>
            <person name="Hirai H."/>
        </authorList>
    </citation>
    <scope>NUCLEOTIDE SEQUENCE [LARGE SCALE GENOMIC DNA]</scope>
    <source>
        <strain evidence="7 8">YK-624</strain>
    </source>
</reference>
<feature type="transmembrane region" description="Helical" evidence="6">
    <location>
        <begin position="200"/>
        <end position="219"/>
    </location>
</feature>
<feature type="transmembrane region" description="Helical" evidence="6">
    <location>
        <begin position="291"/>
        <end position="311"/>
    </location>
</feature>
<sequence>MTNSSTVRLPNGHDLLVYMPVGGGEAHGLVVLVAASSVSLVAVVTLLGAISISAWNTRRSVNPHMFVRSHAAAYLVSLLFCDFLQAIGSLMNAKWVNEKGVTFMPFCQAQGAIKQLADVGTAIWAFVIAMHTFWVLFLGWDLRRYVLITTIVFNWSAIAAFVIAGPATLNVKQHGPFYGISGYWCWISDQYPGARIALDYMFMFASAFLSFVLYSLIFLKIRGNILVAGWRWRFRVHHSTDSARGLSADDQSVAVAKQMLLYPVAYTCIILPIAIARFADWAGAEVPFAATVFTDCVYLLSGLINVSLFFLTRRVLPRHSIITKRFTDDPEPDDSFEAGGRSPVGDVPGSYMAEKMDDTFFEDDASEHEKVFKQVGSPDSEPVPDDDEVPPITIVTDVHDAEDPHTPHGQRHAHRPIESGAGHPHSPMEDEPVIAPDSAIASSPGSFSAVSLDSAYTSSARRADFPASSGGPIAYPQSPLAVPGQNIPKTPLSPMARSPSRSEALRSNLGL</sequence>
<evidence type="ECO:0000256" key="2">
    <source>
        <dbReference type="ARBA" id="ARBA00022692"/>
    </source>
</evidence>
<evidence type="ECO:0000256" key="4">
    <source>
        <dbReference type="ARBA" id="ARBA00023136"/>
    </source>
</evidence>
<dbReference type="Gene3D" id="1.20.1070.10">
    <property type="entry name" value="Rhodopsin 7-helix transmembrane proteins"/>
    <property type="match status" value="1"/>
</dbReference>
<organism evidence="7 8">
    <name type="scientific">Phanerochaete sordida</name>
    <dbReference type="NCBI Taxonomy" id="48140"/>
    <lineage>
        <taxon>Eukaryota</taxon>
        <taxon>Fungi</taxon>
        <taxon>Dikarya</taxon>
        <taxon>Basidiomycota</taxon>
        <taxon>Agaricomycotina</taxon>
        <taxon>Agaricomycetes</taxon>
        <taxon>Polyporales</taxon>
        <taxon>Phanerochaetaceae</taxon>
        <taxon>Phanerochaete</taxon>
    </lineage>
</organism>
<dbReference type="CDD" id="cd00637">
    <property type="entry name" value="7tm_classA_rhodopsin-like"/>
    <property type="match status" value="1"/>
</dbReference>
<dbReference type="SUPFAM" id="SSF81321">
    <property type="entry name" value="Family A G protein-coupled receptor-like"/>
    <property type="match status" value="1"/>
</dbReference>
<dbReference type="Proteomes" id="UP000703269">
    <property type="component" value="Unassembled WGS sequence"/>
</dbReference>
<evidence type="ECO:0000256" key="5">
    <source>
        <dbReference type="SAM" id="MobiDB-lite"/>
    </source>
</evidence>
<name>A0A9P3GHS1_9APHY</name>
<evidence type="ECO:0000256" key="6">
    <source>
        <dbReference type="SAM" id="Phobius"/>
    </source>
</evidence>
<dbReference type="GO" id="GO:0007189">
    <property type="term" value="P:adenylate cyclase-activating G protein-coupled receptor signaling pathway"/>
    <property type="evidence" value="ECO:0007669"/>
    <property type="project" value="TreeGrafter"/>
</dbReference>
<dbReference type="OrthoDB" id="100006at2759"/>
<feature type="region of interest" description="Disordered" evidence="5">
    <location>
        <begin position="326"/>
        <end position="347"/>
    </location>
</feature>
<feature type="transmembrane region" description="Helical" evidence="6">
    <location>
        <begin position="145"/>
        <end position="169"/>
    </location>
</feature>
<feature type="compositionally biased region" description="Polar residues" evidence="5">
    <location>
        <begin position="440"/>
        <end position="460"/>
    </location>
</feature>
<keyword evidence="8" id="KW-1185">Reference proteome</keyword>
<feature type="transmembrane region" description="Helical" evidence="6">
    <location>
        <begin position="26"/>
        <end position="50"/>
    </location>
</feature>
<dbReference type="EMBL" id="BPQB01000053">
    <property type="protein sequence ID" value="GJE95842.1"/>
    <property type="molecule type" value="Genomic_DNA"/>
</dbReference>
<proteinExistence type="predicted"/>
<dbReference type="PANTHER" id="PTHR23112">
    <property type="entry name" value="G PROTEIN-COUPLED RECEPTOR 157-RELATED"/>
    <property type="match status" value="1"/>
</dbReference>
<dbReference type="AlphaFoldDB" id="A0A9P3GHS1"/>
<evidence type="ECO:0000256" key="1">
    <source>
        <dbReference type="ARBA" id="ARBA00004141"/>
    </source>
</evidence>
<feature type="region of interest" description="Disordered" evidence="5">
    <location>
        <begin position="369"/>
        <end position="511"/>
    </location>
</feature>
<keyword evidence="4 6" id="KW-0472">Membrane</keyword>
<feature type="transmembrane region" description="Helical" evidence="6">
    <location>
        <begin position="260"/>
        <end position="279"/>
    </location>
</feature>
<evidence type="ECO:0000313" key="8">
    <source>
        <dbReference type="Proteomes" id="UP000703269"/>
    </source>
</evidence>
<feature type="transmembrane region" description="Helical" evidence="6">
    <location>
        <begin position="71"/>
        <end position="91"/>
    </location>
</feature>
<dbReference type="GO" id="GO:0005886">
    <property type="term" value="C:plasma membrane"/>
    <property type="evidence" value="ECO:0007669"/>
    <property type="project" value="TreeGrafter"/>
</dbReference>
<feature type="transmembrane region" description="Helical" evidence="6">
    <location>
        <begin position="121"/>
        <end position="138"/>
    </location>
</feature>
<evidence type="ECO:0000256" key="3">
    <source>
        <dbReference type="ARBA" id="ARBA00022989"/>
    </source>
</evidence>
<keyword evidence="3 6" id="KW-1133">Transmembrane helix</keyword>
<feature type="compositionally biased region" description="Basic and acidic residues" evidence="5">
    <location>
        <begin position="397"/>
        <end position="406"/>
    </location>
</feature>
<evidence type="ECO:0000313" key="7">
    <source>
        <dbReference type="EMBL" id="GJE95842.1"/>
    </source>
</evidence>
<comment type="subcellular location">
    <subcellularLocation>
        <location evidence="1">Membrane</location>
        <topology evidence="1">Multi-pass membrane protein</topology>
    </subcellularLocation>
</comment>